<feature type="compositionally biased region" description="Acidic residues" evidence="1">
    <location>
        <begin position="107"/>
        <end position="121"/>
    </location>
</feature>
<accession>A0A8H7DG91</accession>
<protein>
    <submittedName>
        <fullName evidence="2">DDE Tnp4 domain-containing protein</fullName>
    </submittedName>
</protein>
<feature type="compositionally biased region" description="Low complexity" evidence="1">
    <location>
        <begin position="55"/>
        <end position="70"/>
    </location>
</feature>
<reference evidence="2" key="1">
    <citation type="submission" date="2020-05" db="EMBL/GenBank/DDBJ databases">
        <title>Mycena genomes resolve the evolution of fungal bioluminescence.</title>
        <authorList>
            <person name="Tsai I.J."/>
        </authorList>
    </citation>
    <scope>NUCLEOTIDE SEQUENCE</scope>
    <source>
        <strain evidence="2">CCC161011</strain>
    </source>
</reference>
<dbReference type="EMBL" id="JACAZI010000001">
    <property type="protein sequence ID" value="KAF7372012.1"/>
    <property type="molecule type" value="Genomic_DNA"/>
</dbReference>
<dbReference type="AlphaFoldDB" id="A0A8H7DG91"/>
<dbReference type="Proteomes" id="UP000620124">
    <property type="component" value="Unassembled WGS sequence"/>
</dbReference>
<dbReference type="OrthoDB" id="2408877at2759"/>
<feature type="region of interest" description="Disordered" evidence="1">
    <location>
        <begin position="55"/>
        <end position="121"/>
    </location>
</feature>
<comment type="caution">
    <text evidence="2">The sequence shown here is derived from an EMBL/GenBank/DDBJ whole genome shotgun (WGS) entry which is preliminary data.</text>
</comment>
<evidence type="ECO:0000256" key="1">
    <source>
        <dbReference type="SAM" id="MobiDB-lite"/>
    </source>
</evidence>
<proteinExistence type="predicted"/>
<evidence type="ECO:0000313" key="3">
    <source>
        <dbReference type="Proteomes" id="UP000620124"/>
    </source>
</evidence>
<organism evidence="2 3">
    <name type="scientific">Mycena venus</name>
    <dbReference type="NCBI Taxonomy" id="2733690"/>
    <lineage>
        <taxon>Eukaryota</taxon>
        <taxon>Fungi</taxon>
        <taxon>Dikarya</taxon>
        <taxon>Basidiomycota</taxon>
        <taxon>Agaricomycotina</taxon>
        <taxon>Agaricomycetes</taxon>
        <taxon>Agaricomycetidae</taxon>
        <taxon>Agaricales</taxon>
        <taxon>Marasmiineae</taxon>
        <taxon>Mycenaceae</taxon>
        <taxon>Mycena</taxon>
    </lineage>
</organism>
<keyword evidence="3" id="KW-1185">Reference proteome</keyword>
<sequence>MAPKPLVTELGTVSMDVTFASDVDTNSSISFEVSSQSDSSDEDWSDLLGSDWRGFSSSLDSSDSSTDLLLEFGSDEEMPELHPPGYPESDDEDEDERSVSESSASEAGDDADDEEGWDDGLNDIEDFAIFPTNNPTRLACPNLENMDAHRYDSRDAFPCGPAFLRHGLGTMKDNRADHFWQELRLSLFTFDKLVQGVGNDPIFSNDSKKAQMWVEDQSAITSFCLGLSGNAAIGSPQRVANWAGVVVGSDGRDMEFLPWPPSDSTVVKPLINHYLIVYVVNTYLSCNFTIVPPPLRPVQGSRPEEPPRDLAPYPRIVASGLSSHQQPEFALHDTHTLLTPLSSL</sequence>
<name>A0A8H7DG91_9AGAR</name>
<gene>
    <name evidence="2" type="ORF">MVEN_00059400</name>
</gene>
<evidence type="ECO:0000313" key="2">
    <source>
        <dbReference type="EMBL" id="KAF7372012.1"/>
    </source>
</evidence>